<sequence>MADSASFSWPLRAVTDASSEYLRPISLPMATKALAASLSNFTKVPFKLPEEVATFITTPAAASDMLINSSSEAEAHAEVVEPTTADVRGDSASSSPRALAIFCLLALVRNSSGDNWLSPFLGRPWGRAGPSFSCAAREMNRMGSSSLASNERISE</sequence>
<reference evidence="1 2" key="1">
    <citation type="submission" date="2023-10" db="EMBL/GenBank/DDBJ databases">
        <title>Genomes of two closely related lineages of the louse Polyplax serrata with different host specificities.</title>
        <authorList>
            <person name="Martinu J."/>
            <person name="Tarabai H."/>
            <person name="Stefka J."/>
            <person name="Hypsa V."/>
        </authorList>
    </citation>
    <scope>NUCLEOTIDE SEQUENCE [LARGE SCALE GENOMIC DNA]</scope>
    <source>
        <strain evidence="1">HR10_N</strain>
    </source>
</reference>
<evidence type="ECO:0000313" key="1">
    <source>
        <dbReference type="EMBL" id="KAK6619786.1"/>
    </source>
</evidence>
<dbReference type="Proteomes" id="UP001372834">
    <property type="component" value="Unassembled WGS sequence"/>
</dbReference>
<organism evidence="1 2">
    <name type="scientific">Polyplax serrata</name>
    <name type="common">Common mouse louse</name>
    <dbReference type="NCBI Taxonomy" id="468196"/>
    <lineage>
        <taxon>Eukaryota</taxon>
        <taxon>Metazoa</taxon>
        <taxon>Ecdysozoa</taxon>
        <taxon>Arthropoda</taxon>
        <taxon>Hexapoda</taxon>
        <taxon>Insecta</taxon>
        <taxon>Pterygota</taxon>
        <taxon>Neoptera</taxon>
        <taxon>Paraneoptera</taxon>
        <taxon>Psocodea</taxon>
        <taxon>Troctomorpha</taxon>
        <taxon>Phthiraptera</taxon>
        <taxon>Anoplura</taxon>
        <taxon>Polyplacidae</taxon>
        <taxon>Polyplax</taxon>
    </lineage>
</organism>
<protein>
    <submittedName>
        <fullName evidence="1">Uncharacterized protein</fullName>
    </submittedName>
</protein>
<comment type="caution">
    <text evidence="1">The sequence shown here is derived from an EMBL/GenBank/DDBJ whole genome shotgun (WGS) entry which is preliminary data.</text>
</comment>
<evidence type="ECO:0000313" key="2">
    <source>
        <dbReference type="Proteomes" id="UP001372834"/>
    </source>
</evidence>
<dbReference type="EMBL" id="JAWJWE010000040">
    <property type="protein sequence ID" value="KAK6619786.1"/>
    <property type="molecule type" value="Genomic_DNA"/>
</dbReference>
<dbReference type="AlphaFoldDB" id="A0AAN8P587"/>
<name>A0AAN8P587_POLSC</name>
<proteinExistence type="predicted"/>
<gene>
    <name evidence="1" type="ORF">RUM43_012551</name>
</gene>
<accession>A0AAN8P587</accession>